<sequence>MTREERRTWHAQLELDPKAVRHDLPDLTRFMLATGVRIGEALALYWEDVTLPDEDGDGLGLARSNGPSSGSRASDSSARTRRPRRPSGRSR</sequence>
<dbReference type="InterPro" id="IPR011010">
    <property type="entry name" value="DNA_brk_join_enz"/>
</dbReference>
<dbReference type="Gene3D" id="1.10.443.10">
    <property type="entry name" value="Intergrase catalytic core"/>
    <property type="match status" value="1"/>
</dbReference>
<dbReference type="SUPFAM" id="SSF56349">
    <property type="entry name" value="DNA breaking-rejoining enzymes"/>
    <property type="match status" value="1"/>
</dbReference>
<dbReference type="Proteomes" id="UP001227101">
    <property type="component" value="Chromosome"/>
</dbReference>
<gene>
    <name evidence="3" type="ORF">QP939_21690</name>
</gene>
<dbReference type="InterPro" id="IPR013762">
    <property type="entry name" value="Integrase-like_cat_sf"/>
</dbReference>
<name>A0ABY8XZK1_9PSEU</name>
<dbReference type="RefSeq" id="WP_285458634.1">
    <property type="nucleotide sequence ID" value="NZ_CP127173.1"/>
</dbReference>
<evidence type="ECO:0000256" key="1">
    <source>
        <dbReference type="ARBA" id="ARBA00023172"/>
    </source>
</evidence>
<keyword evidence="4" id="KW-1185">Reference proteome</keyword>
<evidence type="ECO:0000256" key="2">
    <source>
        <dbReference type="SAM" id="MobiDB-lite"/>
    </source>
</evidence>
<feature type="compositionally biased region" description="Basic residues" evidence="2">
    <location>
        <begin position="79"/>
        <end position="91"/>
    </location>
</feature>
<dbReference type="EMBL" id="CP127173">
    <property type="protein sequence ID" value="WIV61022.1"/>
    <property type="molecule type" value="Genomic_DNA"/>
</dbReference>
<feature type="compositionally biased region" description="Low complexity" evidence="2">
    <location>
        <begin position="62"/>
        <end position="77"/>
    </location>
</feature>
<evidence type="ECO:0000313" key="4">
    <source>
        <dbReference type="Proteomes" id="UP001227101"/>
    </source>
</evidence>
<proteinExistence type="predicted"/>
<reference evidence="3 4" key="1">
    <citation type="submission" date="2023-06" db="EMBL/GenBank/DDBJ databases">
        <authorList>
            <person name="Oyuntsetseg B."/>
            <person name="Kim S.B."/>
        </authorList>
    </citation>
    <scope>NUCLEOTIDE SEQUENCE [LARGE SCALE GENOMIC DNA]</scope>
    <source>
        <strain evidence="3 4">2-2</strain>
    </source>
</reference>
<feature type="region of interest" description="Disordered" evidence="2">
    <location>
        <begin position="55"/>
        <end position="91"/>
    </location>
</feature>
<protein>
    <recommendedName>
        <fullName evidence="5">Tyr recombinase domain-containing protein</fullName>
    </recommendedName>
</protein>
<evidence type="ECO:0008006" key="5">
    <source>
        <dbReference type="Google" id="ProtNLM"/>
    </source>
</evidence>
<keyword evidence="1" id="KW-0233">DNA recombination</keyword>
<evidence type="ECO:0000313" key="3">
    <source>
        <dbReference type="EMBL" id="WIV61022.1"/>
    </source>
</evidence>
<accession>A0ABY8XZK1</accession>
<organism evidence="3 4">
    <name type="scientific">Amycolatopsis nalaikhensis</name>
    <dbReference type="NCBI Taxonomy" id="715472"/>
    <lineage>
        <taxon>Bacteria</taxon>
        <taxon>Bacillati</taxon>
        <taxon>Actinomycetota</taxon>
        <taxon>Actinomycetes</taxon>
        <taxon>Pseudonocardiales</taxon>
        <taxon>Pseudonocardiaceae</taxon>
        <taxon>Amycolatopsis</taxon>
    </lineage>
</organism>